<sequence>MRIIFVLVFALGIGNVTAQEKNVFDRDTIAPSDEEYLKYSCESGKKQAALDFKNGEYNCFSYGLMRKEDFDFERFYSAYLHKKYKIVNRNMGCVVTDYDMCYSDIMTKLVKEKFGKDIFKKSREEAKKVYKKK</sequence>
<organism evidence="2 3">
    <name type="scientific">Kordia periserrulae</name>
    <dbReference type="NCBI Taxonomy" id="701523"/>
    <lineage>
        <taxon>Bacteria</taxon>
        <taxon>Pseudomonadati</taxon>
        <taxon>Bacteroidota</taxon>
        <taxon>Flavobacteriia</taxon>
        <taxon>Flavobacteriales</taxon>
        <taxon>Flavobacteriaceae</taxon>
        <taxon>Kordia</taxon>
    </lineage>
</organism>
<dbReference type="RefSeq" id="WP_108113007.1">
    <property type="nucleotide sequence ID" value="NZ_QBKT01000001.1"/>
</dbReference>
<keyword evidence="1" id="KW-0732">Signal</keyword>
<dbReference type="OrthoDB" id="1366312at2"/>
<proteinExistence type="predicted"/>
<dbReference type="AlphaFoldDB" id="A0A2T6C5L2"/>
<dbReference type="Proteomes" id="UP000244090">
    <property type="component" value="Unassembled WGS sequence"/>
</dbReference>
<reference evidence="2 3" key="1">
    <citation type="submission" date="2018-04" db="EMBL/GenBank/DDBJ databases">
        <title>Genomic Encyclopedia of Archaeal and Bacterial Type Strains, Phase II (KMG-II): from individual species to whole genera.</title>
        <authorList>
            <person name="Goeker M."/>
        </authorList>
    </citation>
    <scope>NUCLEOTIDE SEQUENCE [LARGE SCALE GENOMIC DNA]</scope>
    <source>
        <strain evidence="2 3">DSM 25731</strain>
    </source>
</reference>
<evidence type="ECO:0000313" key="3">
    <source>
        <dbReference type="Proteomes" id="UP000244090"/>
    </source>
</evidence>
<keyword evidence="3" id="KW-1185">Reference proteome</keyword>
<name>A0A2T6C5L2_9FLAO</name>
<feature type="chain" id="PRO_5015538825" evidence="1">
    <location>
        <begin position="19"/>
        <end position="133"/>
    </location>
</feature>
<evidence type="ECO:0000256" key="1">
    <source>
        <dbReference type="SAM" id="SignalP"/>
    </source>
</evidence>
<protein>
    <submittedName>
        <fullName evidence="2">Uncharacterized protein</fullName>
    </submittedName>
</protein>
<dbReference type="EMBL" id="QBKT01000001">
    <property type="protein sequence ID" value="PTX63619.1"/>
    <property type="molecule type" value="Genomic_DNA"/>
</dbReference>
<gene>
    <name evidence="2" type="ORF">C8N46_101220</name>
</gene>
<comment type="caution">
    <text evidence="2">The sequence shown here is derived from an EMBL/GenBank/DDBJ whole genome shotgun (WGS) entry which is preliminary data.</text>
</comment>
<accession>A0A2T6C5L2</accession>
<feature type="signal peptide" evidence="1">
    <location>
        <begin position="1"/>
        <end position="18"/>
    </location>
</feature>
<evidence type="ECO:0000313" key="2">
    <source>
        <dbReference type="EMBL" id="PTX63619.1"/>
    </source>
</evidence>